<organism evidence="9 10">
    <name type="scientific">Turneriella parva (strain ATCC BAA-1111 / DSM 21527 / NCTC 11395 / H)</name>
    <name type="common">Leptospira parva</name>
    <dbReference type="NCBI Taxonomy" id="869212"/>
    <lineage>
        <taxon>Bacteria</taxon>
        <taxon>Pseudomonadati</taxon>
        <taxon>Spirochaetota</taxon>
        <taxon>Spirochaetia</taxon>
        <taxon>Leptospirales</taxon>
        <taxon>Leptospiraceae</taxon>
        <taxon>Turneriella</taxon>
    </lineage>
</organism>
<evidence type="ECO:0000256" key="3">
    <source>
        <dbReference type="ARBA" id="ARBA00022475"/>
    </source>
</evidence>
<evidence type="ECO:0000259" key="8">
    <source>
        <dbReference type="PROSITE" id="PS50928"/>
    </source>
</evidence>
<evidence type="ECO:0000256" key="5">
    <source>
        <dbReference type="ARBA" id="ARBA00022989"/>
    </source>
</evidence>
<dbReference type="PROSITE" id="PS50928">
    <property type="entry name" value="ABC_TM1"/>
    <property type="match status" value="1"/>
</dbReference>
<feature type="transmembrane region" description="Helical" evidence="7">
    <location>
        <begin position="63"/>
        <end position="87"/>
    </location>
</feature>
<dbReference type="GO" id="GO:0055085">
    <property type="term" value="P:transmembrane transport"/>
    <property type="evidence" value="ECO:0007669"/>
    <property type="project" value="InterPro"/>
</dbReference>
<comment type="similarity">
    <text evidence="7">Belongs to the binding-protein-dependent transport system permease family.</text>
</comment>
<dbReference type="SUPFAM" id="SSF161098">
    <property type="entry name" value="MetI-like"/>
    <property type="match status" value="1"/>
</dbReference>
<feature type="transmembrane region" description="Helical" evidence="7">
    <location>
        <begin position="94"/>
        <end position="116"/>
    </location>
</feature>
<feature type="domain" description="ABC transmembrane type-1" evidence="8">
    <location>
        <begin position="59"/>
        <end position="248"/>
    </location>
</feature>
<keyword evidence="3" id="KW-1003">Cell membrane</keyword>
<sequence length="255" mass="27828">MKYIRIFSLLLLFFVVAAQIVLPDAEIQLDHTFLPPGEGALFGTTPLGQSVATLVVAGAGQTLGIAASALVVSLFLSLALAALSYLLPQKIARAYAYIIDAWLAIPGIFVALSIGYFLPQSFFSVITALVLSEYAALQKFILQRLQNVSRNDYITMAQVMGARRQHVFSWHVLPQLARESGYLFVLTMPSIVLSLASLEFLGVQTGASRLSLGMQIAVYKDYILLYPYLSLAPVLALLLLLFALNEAVKLVKTEN</sequence>
<dbReference type="InterPro" id="IPR000515">
    <property type="entry name" value="MetI-like"/>
</dbReference>
<dbReference type="PANTHER" id="PTHR43386:SF1">
    <property type="entry name" value="D,D-DIPEPTIDE TRANSPORT SYSTEM PERMEASE PROTEIN DDPC-RELATED"/>
    <property type="match status" value="1"/>
</dbReference>
<gene>
    <name evidence="9" type="ordered locus">Turpa_2534</name>
</gene>
<proteinExistence type="inferred from homology"/>
<evidence type="ECO:0000256" key="6">
    <source>
        <dbReference type="ARBA" id="ARBA00023136"/>
    </source>
</evidence>
<keyword evidence="4 7" id="KW-0812">Transmembrane</keyword>
<accession>I4B7B7</accession>
<dbReference type="EMBL" id="CP002959">
    <property type="protein sequence ID" value="AFM13174.1"/>
    <property type="molecule type" value="Genomic_DNA"/>
</dbReference>
<dbReference type="RefSeq" id="WP_014803679.1">
    <property type="nucleotide sequence ID" value="NC_018020.1"/>
</dbReference>
<dbReference type="AlphaFoldDB" id="I4B7B7"/>
<comment type="subcellular location">
    <subcellularLocation>
        <location evidence="1 7">Cell membrane</location>
        <topology evidence="1 7">Multi-pass membrane protein</topology>
    </subcellularLocation>
</comment>
<dbReference type="OrthoDB" id="9783218at2"/>
<dbReference type="GO" id="GO:0005886">
    <property type="term" value="C:plasma membrane"/>
    <property type="evidence" value="ECO:0007669"/>
    <property type="project" value="UniProtKB-SubCell"/>
</dbReference>
<reference evidence="9 10" key="1">
    <citation type="submission" date="2012-06" db="EMBL/GenBank/DDBJ databases">
        <title>The complete chromosome of genome of Turneriella parva DSM 21527.</title>
        <authorList>
            <consortium name="US DOE Joint Genome Institute (JGI-PGF)"/>
            <person name="Lucas S."/>
            <person name="Han J."/>
            <person name="Lapidus A."/>
            <person name="Bruce D."/>
            <person name="Goodwin L."/>
            <person name="Pitluck S."/>
            <person name="Peters L."/>
            <person name="Kyrpides N."/>
            <person name="Mavromatis K."/>
            <person name="Ivanova N."/>
            <person name="Mikhailova N."/>
            <person name="Chertkov O."/>
            <person name="Detter J.C."/>
            <person name="Tapia R."/>
            <person name="Han C."/>
            <person name="Land M."/>
            <person name="Hauser L."/>
            <person name="Markowitz V."/>
            <person name="Cheng J.-F."/>
            <person name="Hugenholtz P."/>
            <person name="Woyke T."/>
            <person name="Wu D."/>
            <person name="Gronow S."/>
            <person name="Wellnitz S."/>
            <person name="Brambilla E."/>
            <person name="Klenk H.-P."/>
            <person name="Eisen J.A."/>
        </authorList>
    </citation>
    <scope>NUCLEOTIDE SEQUENCE [LARGE SCALE GENOMIC DNA]</scope>
    <source>
        <strain evidence="10">ATCC BAA-1111 / DSM 21527 / NCTC 11395 / H</strain>
    </source>
</reference>
<dbReference type="STRING" id="869212.Turpa_2534"/>
<dbReference type="Pfam" id="PF00528">
    <property type="entry name" value="BPD_transp_1"/>
    <property type="match status" value="1"/>
</dbReference>
<keyword evidence="5 7" id="KW-1133">Transmembrane helix</keyword>
<dbReference type="KEGG" id="tpx:Turpa_2534"/>
<evidence type="ECO:0000256" key="7">
    <source>
        <dbReference type="RuleBase" id="RU363032"/>
    </source>
</evidence>
<keyword evidence="10" id="KW-1185">Reference proteome</keyword>
<dbReference type="HOGENOM" id="CLU_1089659_0_0_12"/>
<feature type="transmembrane region" description="Helical" evidence="7">
    <location>
        <begin position="182"/>
        <end position="203"/>
    </location>
</feature>
<dbReference type="InterPro" id="IPR050366">
    <property type="entry name" value="BP-dependent_transpt_permease"/>
</dbReference>
<name>I4B7B7_TURPD</name>
<feature type="transmembrane region" description="Helical" evidence="7">
    <location>
        <begin position="122"/>
        <end position="142"/>
    </location>
</feature>
<keyword evidence="2 7" id="KW-0813">Transport</keyword>
<protein>
    <submittedName>
        <fullName evidence="9">ABC-type transporter, integral membrane subunit</fullName>
    </submittedName>
</protein>
<dbReference type="PANTHER" id="PTHR43386">
    <property type="entry name" value="OLIGOPEPTIDE TRANSPORT SYSTEM PERMEASE PROTEIN APPC"/>
    <property type="match status" value="1"/>
</dbReference>
<evidence type="ECO:0000256" key="2">
    <source>
        <dbReference type="ARBA" id="ARBA00022448"/>
    </source>
</evidence>
<evidence type="ECO:0000256" key="4">
    <source>
        <dbReference type="ARBA" id="ARBA00022692"/>
    </source>
</evidence>
<keyword evidence="6 7" id="KW-0472">Membrane</keyword>
<evidence type="ECO:0000256" key="1">
    <source>
        <dbReference type="ARBA" id="ARBA00004651"/>
    </source>
</evidence>
<dbReference type="InterPro" id="IPR035906">
    <property type="entry name" value="MetI-like_sf"/>
</dbReference>
<evidence type="ECO:0000313" key="10">
    <source>
        <dbReference type="Proteomes" id="UP000006048"/>
    </source>
</evidence>
<evidence type="ECO:0000313" key="9">
    <source>
        <dbReference type="EMBL" id="AFM13174.1"/>
    </source>
</evidence>
<dbReference type="Gene3D" id="1.10.3720.10">
    <property type="entry name" value="MetI-like"/>
    <property type="match status" value="1"/>
</dbReference>
<feature type="transmembrane region" description="Helical" evidence="7">
    <location>
        <begin position="223"/>
        <end position="244"/>
    </location>
</feature>
<dbReference type="Proteomes" id="UP000006048">
    <property type="component" value="Chromosome"/>
</dbReference>